<protein>
    <recommendedName>
        <fullName evidence="1">DUF7683 domain-containing protein</fullName>
    </recommendedName>
</protein>
<name>A0A652YK86_NOCGL</name>
<sequence>MWYLEAFDNDTELLAGEYLLREMSVEIVKEILDIDDSDFELPVGIRQNDVPLEKVPEFAKYINEPFKIDQNCEYEVAFLTE</sequence>
<evidence type="ECO:0000259" key="1">
    <source>
        <dbReference type="Pfam" id="PF24731"/>
    </source>
</evidence>
<gene>
    <name evidence="2" type="ORF">FNL38_107201</name>
</gene>
<dbReference type="InterPro" id="IPR056100">
    <property type="entry name" value="DUF7683"/>
</dbReference>
<evidence type="ECO:0000313" key="2">
    <source>
        <dbReference type="EMBL" id="TYQ01779.1"/>
    </source>
</evidence>
<dbReference type="EMBL" id="VNIQ01000007">
    <property type="protein sequence ID" value="TYQ01779.1"/>
    <property type="molecule type" value="Genomic_DNA"/>
</dbReference>
<proteinExistence type="predicted"/>
<dbReference type="Pfam" id="PF24731">
    <property type="entry name" value="DUF7683"/>
    <property type="match status" value="1"/>
</dbReference>
<reference evidence="2" key="1">
    <citation type="submission" date="2019-07" db="EMBL/GenBank/DDBJ databases">
        <title>Genomic Encyclopedia of Type Strains, Phase IV (KMG-IV): sequencing the most valuable type-strain genomes for metagenomic binning, comparative biology and taxonomic classification.</title>
        <authorList>
            <person name="Goeker M."/>
        </authorList>
    </citation>
    <scope>NUCLEOTIDE SEQUENCE</scope>
    <source>
        <strain evidence="2">DSM 44596</strain>
    </source>
</reference>
<dbReference type="AlphaFoldDB" id="A0A652YK86"/>
<organism evidence="2">
    <name type="scientific">Nocardia globerula</name>
    <dbReference type="NCBI Taxonomy" id="1818"/>
    <lineage>
        <taxon>Bacteria</taxon>
        <taxon>Bacillati</taxon>
        <taxon>Actinomycetota</taxon>
        <taxon>Actinomycetes</taxon>
        <taxon>Mycobacteriales</taxon>
        <taxon>Nocardiaceae</taxon>
        <taxon>Nocardia</taxon>
    </lineage>
</organism>
<comment type="caution">
    <text evidence="2">The sequence shown here is derived from an EMBL/GenBank/DDBJ whole genome shotgun (WGS) entry which is preliminary data.</text>
</comment>
<feature type="domain" description="DUF7683" evidence="1">
    <location>
        <begin position="1"/>
        <end position="76"/>
    </location>
</feature>
<accession>A0A652YK86</accession>